<dbReference type="Proteomes" id="UP000299102">
    <property type="component" value="Unassembled WGS sequence"/>
</dbReference>
<accession>A0A4C1WGZ6</accession>
<comment type="caution">
    <text evidence="1">The sequence shown here is derived from an EMBL/GenBank/DDBJ whole genome shotgun (WGS) entry which is preliminary data.</text>
</comment>
<sequence length="93" mass="10155">MSGEAASVDKDDVIDDEEENISLAQLAQNLQPALSNTEADEFIDVDKSIAICAPAMDNDIVLEIQEESDEQENSEEQFTVPILNDSLNAISEL</sequence>
<name>A0A4C1WGZ6_EUMVA</name>
<dbReference type="EMBL" id="BGZK01000570">
    <property type="protein sequence ID" value="GBP50658.1"/>
    <property type="molecule type" value="Genomic_DNA"/>
</dbReference>
<dbReference type="AlphaFoldDB" id="A0A4C1WGZ6"/>
<organism evidence="1 2">
    <name type="scientific">Eumeta variegata</name>
    <name type="common">Bagworm moth</name>
    <name type="synonym">Eumeta japonica</name>
    <dbReference type="NCBI Taxonomy" id="151549"/>
    <lineage>
        <taxon>Eukaryota</taxon>
        <taxon>Metazoa</taxon>
        <taxon>Ecdysozoa</taxon>
        <taxon>Arthropoda</taxon>
        <taxon>Hexapoda</taxon>
        <taxon>Insecta</taxon>
        <taxon>Pterygota</taxon>
        <taxon>Neoptera</taxon>
        <taxon>Endopterygota</taxon>
        <taxon>Lepidoptera</taxon>
        <taxon>Glossata</taxon>
        <taxon>Ditrysia</taxon>
        <taxon>Tineoidea</taxon>
        <taxon>Psychidae</taxon>
        <taxon>Oiketicinae</taxon>
        <taxon>Eumeta</taxon>
    </lineage>
</organism>
<proteinExistence type="predicted"/>
<keyword evidence="2" id="KW-1185">Reference proteome</keyword>
<protein>
    <submittedName>
        <fullName evidence="1">Uncharacterized protein</fullName>
    </submittedName>
</protein>
<evidence type="ECO:0000313" key="1">
    <source>
        <dbReference type="EMBL" id="GBP50658.1"/>
    </source>
</evidence>
<reference evidence="1 2" key="1">
    <citation type="journal article" date="2019" name="Commun. Biol.">
        <title>The bagworm genome reveals a unique fibroin gene that provides high tensile strength.</title>
        <authorList>
            <person name="Kono N."/>
            <person name="Nakamura H."/>
            <person name="Ohtoshi R."/>
            <person name="Tomita M."/>
            <person name="Numata K."/>
            <person name="Arakawa K."/>
        </authorList>
    </citation>
    <scope>NUCLEOTIDE SEQUENCE [LARGE SCALE GENOMIC DNA]</scope>
</reference>
<evidence type="ECO:0000313" key="2">
    <source>
        <dbReference type="Proteomes" id="UP000299102"/>
    </source>
</evidence>
<gene>
    <name evidence="1" type="ORF">EVAR_34166_1</name>
</gene>